<dbReference type="EMBL" id="CP041185">
    <property type="protein sequence ID" value="QDG69454.1"/>
    <property type="molecule type" value="Genomic_DNA"/>
</dbReference>
<gene>
    <name evidence="2" type="ORF">FJQ89_02760</name>
</gene>
<dbReference type="AlphaFoldDB" id="A0A4Y6RA91"/>
<dbReference type="OrthoDB" id="9774125at2"/>
<evidence type="ECO:0000313" key="3">
    <source>
        <dbReference type="Proteomes" id="UP000316665"/>
    </source>
</evidence>
<protein>
    <recommendedName>
        <fullName evidence="1">DUF4015 domain-containing protein</fullName>
    </recommendedName>
</protein>
<dbReference type="Pfam" id="PF13200">
    <property type="entry name" value="DUF4015"/>
    <property type="match status" value="1"/>
</dbReference>
<proteinExistence type="predicted"/>
<dbReference type="Proteomes" id="UP000316665">
    <property type="component" value="Chromosome"/>
</dbReference>
<dbReference type="KEGG" id="jas:FJQ89_02760"/>
<accession>A0A4Y6RA91</accession>
<dbReference type="InterPro" id="IPR025275">
    <property type="entry name" value="DUF4015"/>
</dbReference>
<sequence>MDRLACRPTIPGVDVTAARKRLARYSVFLSVDIFGYVAWNKNDTNIGQELTSLAGVVDYLAPMRYPSGYQFGIPGYPDPVAHPGEIVYLTLRHAIARTRISPLRFRPWRQAFRDYAFDKRVFGAAEIRAQIDAAESAGSDGWMLWSPRNTYTADGLHPH</sequence>
<keyword evidence="3" id="KW-1185">Reference proteome</keyword>
<feature type="domain" description="DUF4015" evidence="1">
    <location>
        <begin position="16"/>
        <end position="151"/>
    </location>
</feature>
<name>A0A4Y6RA91_9BURK</name>
<evidence type="ECO:0000313" key="2">
    <source>
        <dbReference type="EMBL" id="QDG69454.1"/>
    </source>
</evidence>
<dbReference type="RefSeq" id="WP_141168941.1">
    <property type="nucleotide sequence ID" value="NZ_CP041185.1"/>
</dbReference>
<organism evidence="2 3">
    <name type="scientific">Janthinobacterium tructae</name>
    <dbReference type="NCBI Taxonomy" id="2590869"/>
    <lineage>
        <taxon>Bacteria</taxon>
        <taxon>Pseudomonadati</taxon>
        <taxon>Pseudomonadota</taxon>
        <taxon>Betaproteobacteria</taxon>
        <taxon>Burkholderiales</taxon>
        <taxon>Oxalobacteraceae</taxon>
        <taxon>Janthinobacterium</taxon>
    </lineage>
</organism>
<evidence type="ECO:0000259" key="1">
    <source>
        <dbReference type="Pfam" id="PF13200"/>
    </source>
</evidence>
<reference evidence="2 3" key="1">
    <citation type="submission" date="2019-06" db="EMBL/GenBank/DDBJ databases">
        <title>Complete genome sequence of Janthinobacterium sp. SNU WT3 isolated from diseased rainbow trout.</title>
        <authorList>
            <person name="Oh W.T."/>
            <person name="Park S.C."/>
        </authorList>
    </citation>
    <scope>NUCLEOTIDE SEQUENCE [LARGE SCALE GENOMIC DNA]</scope>
    <source>
        <strain evidence="2 3">SNU WT3</strain>
    </source>
</reference>